<proteinExistence type="predicted"/>
<dbReference type="EMBL" id="UGOG01000001">
    <property type="protein sequence ID" value="STX61230.1"/>
    <property type="molecule type" value="Genomic_DNA"/>
</dbReference>
<evidence type="ECO:0000313" key="5">
    <source>
        <dbReference type="Proteomes" id="UP000054985"/>
    </source>
</evidence>
<dbReference type="Proteomes" id="UP000054985">
    <property type="component" value="Unassembled WGS sequence"/>
</dbReference>
<keyword evidence="1" id="KW-1133">Transmembrane helix</keyword>
<dbReference type="Proteomes" id="UP000254040">
    <property type="component" value="Unassembled WGS sequence"/>
</dbReference>
<keyword evidence="5" id="KW-1185">Reference proteome</keyword>
<keyword evidence="1" id="KW-0472">Membrane</keyword>
<reference evidence="3 5" key="1">
    <citation type="submission" date="2015-11" db="EMBL/GenBank/DDBJ databases">
        <title>Genomic analysis of 38 Legionella species identifies large and diverse effector repertoires.</title>
        <authorList>
            <person name="Burstein D."/>
            <person name="Amaro F."/>
            <person name="Zusman T."/>
            <person name="Lifshitz Z."/>
            <person name="Cohen O."/>
            <person name="Gilbert J.A."/>
            <person name="Pupko T."/>
            <person name="Shuman H.A."/>
            <person name="Segal G."/>
        </authorList>
    </citation>
    <scope>NUCLEOTIDE SEQUENCE [LARGE SCALE GENOMIC DNA]</scope>
    <source>
        <strain evidence="3 5">ATCC 43877</strain>
    </source>
</reference>
<dbReference type="AlphaFoldDB" id="A0A378JT62"/>
<reference evidence="4 6" key="2">
    <citation type="submission" date="2018-06" db="EMBL/GenBank/DDBJ databases">
        <authorList>
            <consortium name="Pathogen Informatics"/>
            <person name="Doyle S."/>
        </authorList>
    </citation>
    <scope>NUCLEOTIDE SEQUENCE [LARGE SCALE GENOMIC DNA]</scope>
    <source>
        <strain evidence="4 6">NCTC12239</strain>
    </source>
</reference>
<evidence type="ECO:0000313" key="6">
    <source>
        <dbReference type="Proteomes" id="UP000254040"/>
    </source>
</evidence>
<sequence>MNWLNSGRWVLDLGWLSFLFILLRHFWRNRSDLVQSKSWLKVKGHIIRCDWTKVGHSHWPKVEYSYQVQDKDLIGEYLFLDTSHNNPNSKYARLVAYKAAMAFKENSEIDVYYNPNNPEQSALDVTIPVKLNFIVIVLCSLIVFHIGFIVYRIIG</sequence>
<protein>
    <submittedName>
        <fullName evidence="4">Protein of uncharacterized function (DUF3592)</fullName>
    </submittedName>
</protein>
<evidence type="ECO:0000256" key="1">
    <source>
        <dbReference type="SAM" id="Phobius"/>
    </source>
</evidence>
<gene>
    <name evidence="3" type="ORF">Lmor_1157</name>
    <name evidence="4" type="ORF">NCTC12239_00135</name>
</gene>
<dbReference type="EMBL" id="LNYN01000019">
    <property type="protein sequence ID" value="KTD34624.1"/>
    <property type="molecule type" value="Genomic_DNA"/>
</dbReference>
<feature type="transmembrane region" description="Helical" evidence="1">
    <location>
        <begin position="6"/>
        <end position="27"/>
    </location>
</feature>
<evidence type="ECO:0000259" key="2">
    <source>
        <dbReference type="Pfam" id="PF12158"/>
    </source>
</evidence>
<dbReference type="InterPro" id="IPR021994">
    <property type="entry name" value="DUF3592"/>
</dbReference>
<dbReference type="STRING" id="39962.Lmor_1157"/>
<evidence type="ECO:0000313" key="4">
    <source>
        <dbReference type="EMBL" id="STX61230.1"/>
    </source>
</evidence>
<organism evidence="4 6">
    <name type="scientific">Legionella moravica</name>
    <dbReference type="NCBI Taxonomy" id="39962"/>
    <lineage>
        <taxon>Bacteria</taxon>
        <taxon>Pseudomonadati</taxon>
        <taxon>Pseudomonadota</taxon>
        <taxon>Gammaproteobacteria</taxon>
        <taxon>Legionellales</taxon>
        <taxon>Legionellaceae</taxon>
        <taxon>Legionella</taxon>
    </lineage>
</organism>
<name>A0A378JT62_9GAMM</name>
<dbReference type="OrthoDB" id="5652006at2"/>
<accession>A0A378JT62</accession>
<evidence type="ECO:0000313" key="3">
    <source>
        <dbReference type="EMBL" id="KTD34624.1"/>
    </source>
</evidence>
<dbReference type="RefSeq" id="WP_028385459.1">
    <property type="nucleotide sequence ID" value="NZ_CAAAJG010000004.1"/>
</dbReference>
<feature type="domain" description="DUF3592" evidence="2">
    <location>
        <begin position="53"/>
        <end position="125"/>
    </location>
</feature>
<keyword evidence="1" id="KW-0812">Transmembrane</keyword>
<feature type="transmembrane region" description="Helical" evidence="1">
    <location>
        <begin position="131"/>
        <end position="154"/>
    </location>
</feature>
<dbReference type="Pfam" id="PF12158">
    <property type="entry name" value="DUF3592"/>
    <property type="match status" value="1"/>
</dbReference>